<name>A0A1I2PZC9_9ACTN</name>
<accession>A0A1I2PZC9</accession>
<dbReference type="OrthoDB" id="5177616at2"/>
<evidence type="ECO:0000313" key="6">
    <source>
        <dbReference type="EMBL" id="SFG20980.1"/>
    </source>
</evidence>
<dbReference type="GO" id="GO:0016410">
    <property type="term" value="F:N-acyltransferase activity"/>
    <property type="evidence" value="ECO:0007669"/>
    <property type="project" value="TreeGrafter"/>
</dbReference>
<dbReference type="UniPathway" id="UPA00011"/>
<comment type="pathway">
    <text evidence="2">Siderophore biosynthesis; mycobactin biosynthesis.</text>
</comment>
<evidence type="ECO:0000313" key="7">
    <source>
        <dbReference type="Proteomes" id="UP000181942"/>
    </source>
</evidence>
<dbReference type="InterPro" id="IPR019432">
    <property type="entry name" value="Acyltransferase_MbtK/IucB-like"/>
</dbReference>
<evidence type="ECO:0000256" key="1">
    <source>
        <dbReference type="ARBA" id="ARBA00003818"/>
    </source>
</evidence>
<evidence type="ECO:0000256" key="3">
    <source>
        <dbReference type="ARBA" id="ARBA00020586"/>
    </source>
</evidence>
<organism evidence="6 7">
    <name type="scientific">Streptomyces mirabilis</name>
    <dbReference type="NCBI Taxonomy" id="68239"/>
    <lineage>
        <taxon>Bacteria</taxon>
        <taxon>Bacillati</taxon>
        <taxon>Actinomycetota</taxon>
        <taxon>Actinomycetes</taxon>
        <taxon>Kitasatosporales</taxon>
        <taxon>Streptomycetaceae</taxon>
        <taxon>Streptomyces</taxon>
    </lineage>
</organism>
<dbReference type="SUPFAM" id="SSF55729">
    <property type="entry name" value="Acyl-CoA N-acyltransferases (Nat)"/>
    <property type="match status" value="1"/>
</dbReference>
<dbReference type="RefSeq" id="WP_075031390.1">
    <property type="nucleotide sequence ID" value="NZ_FONR01000017.1"/>
</dbReference>
<keyword evidence="6" id="KW-0808">Transferase</keyword>
<evidence type="ECO:0000256" key="4">
    <source>
        <dbReference type="ARBA" id="ARBA00031122"/>
    </source>
</evidence>
<dbReference type="PANTHER" id="PTHR31438">
    <property type="entry name" value="LYSINE N-ACYLTRANSFERASE C17G9.06C-RELATED"/>
    <property type="match status" value="1"/>
</dbReference>
<dbReference type="PANTHER" id="PTHR31438:SF1">
    <property type="entry name" value="LYSINE N-ACYLTRANSFERASE C17G9.06C-RELATED"/>
    <property type="match status" value="1"/>
</dbReference>
<feature type="domain" description="Acyltransferase MbtK/IucB-like conserved" evidence="5">
    <location>
        <begin position="27"/>
        <end position="75"/>
    </location>
</feature>
<evidence type="ECO:0000256" key="2">
    <source>
        <dbReference type="ARBA" id="ARBA00005102"/>
    </source>
</evidence>
<evidence type="ECO:0000259" key="5">
    <source>
        <dbReference type="SMART" id="SM01006"/>
    </source>
</evidence>
<dbReference type="Pfam" id="PF13523">
    <property type="entry name" value="Acetyltransf_8"/>
    <property type="match status" value="1"/>
</dbReference>
<dbReference type="Gene3D" id="3.40.630.30">
    <property type="match status" value="1"/>
</dbReference>
<proteinExistence type="predicted"/>
<protein>
    <recommendedName>
        <fullName evidence="3">Lysine N-acyltransferase MbtK</fullName>
    </recommendedName>
    <alternativeName>
        <fullName evidence="4">Mycobactin synthase protein K</fullName>
    </alternativeName>
</protein>
<dbReference type="InterPro" id="IPR016181">
    <property type="entry name" value="Acyl_CoA_acyltransferase"/>
</dbReference>
<gene>
    <name evidence="6" type="ORF">SAMN02787118_11772</name>
</gene>
<reference evidence="6 7" key="1">
    <citation type="submission" date="2016-10" db="EMBL/GenBank/DDBJ databases">
        <authorList>
            <person name="de Groot N.N."/>
        </authorList>
    </citation>
    <scope>NUCLEOTIDE SEQUENCE [LARGE SCALE GENOMIC DNA]</scope>
    <source>
        <strain evidence="6 7">OK461</strain>
    </source>
</reference>
<comment type="function">
    <text evidence="1">Acyltransferase required for the direct transfer of medium- to long-chain fatty acyl moieties from a carrier protein (MbtL) on to the epsilon-amino group of lysine residue in the mycobactin core.</text>
</comment>
<dbReference type="SMART" id="SM01006">
    <property type="entry name" value="AlcB"/>
    <property type="match status" value="1"/>
</dbReference>
<dbReference type="Proteomes" id="UP000181942">
    <property type="component" value="Unassembled WGS sequence"/>
</dbReference>
<dbReference type="GO" id="GO:0019290">
    <property type="term" value="P:siderophore biosynthetic process"/>
    <property type="evidence" value="ECO:0007669"/>
    <property type="project" value="InterPro"/>
</dbReference>
<dbReference type="AlphaFoldDB" id="A0A1I2PZC9"/>
<sequence>MSSEPYTADREAVHEQKFDGFGTVRVLPVDPHADLDVIHRWVSEERAVFWGMNGLTKQQVLETYVHLDSLDTHHAFLAVKDGEPAALFQTYEPEADRVSECYAVERGDIGVHLLIGPAGPGGDRPGWSSALLTAFTMYVLIGLDRQRVVVEPDARNEKAITRLVRQGFVPGPEIVLPEIDLPGVYLPEKRARLAFLTRETALSGGSSAGSSMG</sequence>
<dbReference type="EMBL" id="FONR01000017">
    <property type="protein sequence ID" value="SFG20980.1"/>
    <property type="molecule type" value="Genomic_DNA"/>
</dbReference>